<organism evidence="1 2">
    <name type="scientific">Microbacterium barkeri</name>
    <dbReference type="NCBI Taxonomy" id="33917"/>
    <lineage>
        <taxon>Bacteria</taxon>
        <taxon>Bacillati</taxon>
        <taxon>Actinomycetota</taxon>
        <taxon>Actinomycetes</taxon>
        <taxon>Micrococcales</taxon>
        <taxon>Microbacteriaceae</taxon>
        <taxon>Microbacterium</taxon>
    </lineage>
</organism>
<comment type="caution">
    <text evidence="1">The sequence shown here is derived from an EMBL/GenBank/DDBJ whole genome shotgun (WGS) entry which is preliminary data.</text>
</comment>
<evidence type="ECO:0000313" key="1">
    <source>
        <dbReference type="EMBL" id="GLJ61971.1"/>
    </source>
</evidence>
<name>A0A9W6H427_9MICO</name>
<dbReference type="AlphaFoldDB" id="A0A9W6H427"/>
<gene>
    <name evidence="1" type="ORF">GCM10017576_21010</name>
</gene>
<dbReference type="Proteomes" id="UP001142462">
    <property type="component" value="Unassembled WGS sequence"/>
</dbReference>
<reference evidence="1" key="2">
    <citation type="submission" date="2023-01" db="EMBL/GenBank/DDBJ databases">
        <authorList>
            <person name="Sun Q."/>
            <person name="Evtushenko L."/>
        </authorList>
    </citation>
    <scope>NUCLEOTIDE SEQUENCE</scope>
    <source>
        <strain evidence="1">VKM Ac-1020</strain>
    </source>
</reference>
<accession>A0A9W6H427</accession>
<sequence>MRALVASDRGRTDGAGELRTDRAIAIRALGLRIAVAIRALGLRIAVTRAIRGALAAAIRPRAR</sequence>
<dbReference type="EMBL" id="BSEJ01000009">
    <property type="protein sequence ID" value="GLJ61971.1"/>
    <property type="molecule type" value="Genomic_DNA"/>
</dbReference>
<keyword evidence="2" id="KW-1185">Reference proteome</keyword>
<evidence type="ECO:0000313" key="2">
    <source>
        <dbReference type="Proteomes" id="UP001142462"/>
    </source>
</evidence>
<reference evidence="1" key="1">
    <citation type="journal article" date="2014" name="Int. J. Syst. Evol. Microbiol.">
        <title>Complete genome sequence of Corynebacterium casei LMG S-19264T (=DSM 44701T), isolated from a smear-ripened cheese.</title>
        <authorList>
            <consortium name="US DOE Joint Genome Institute (JGI-PGF)"/>
            <person name="Walter F."/>
            <person name="Albersmeier A."/>
            <person name="Kalinowski J."/>
            <person name="Ruckert C."/>
        </authorList>
    </citation>
    <scope>NUCLEOTIDE SEQUENCE</scope>
    <source>
        <strain evidence="1">VKM Ac-1020</strain>
    </source>
</reference>
<protein>
    <submittedName>
        <fullName evidence="1">Uncharacterized protein</fullName>
    </submittedName>
</protein>
<proteinExistence type="predicted"/>